<protein>
    <submittedName>
        <fullName evidence="2">Uncharacterized protein</fullName>
    </submittedName>
</protein>
<feature type="compositionally biased region" description="Pro residues" evidence="1">
    <location>
        <begin position="1"/>
        <end position="19"/>
    </location>
</feature>
<keyword evidence="3" id="KW-1185">Reference proteome</keyword>
<gene>
    <name evidence="2" type="ORF">CC86DRAFT_247202</name>
</gene>
<name>A0A6A6ZZA6_9PLEO</name>
<feature type="non-terminal residue" evidence="2">
    <location>
        <position position="243"/>
    </location>
</feature>
<dbReference type="EMBL" id="MU006227">
    <property type="protein sequence ID" value="KAF2825854.1"/>
    <property type="molecule type" value="Genomic_DNA"/>
</dbReference>
<organism evidence="2 3">
    <name type="scientific">Ophiobolus disseminans</name>
    <dbReference type="NCBI Taxonomy" id="1469910"/>
    <lineage>
        <taxon>Eukaryota</taxon>
        <taxon>Fungi</taxon>
        <taxon>Dikarya</taxon>
        <taxon>Ascomycota</taxon>
        <taxon>Pezizomycotina</taxon>
        <taxon>Dothideomycetes</taxon>
        <taxon>Pleosporomycetidae</taxon>
        <taxon>Pleosporales</taxon>
        <taxon>Pleosporineae</taxon>
        <taxon>Phaeosphaeriaceae</taxon>
        <taxon>Ophiobolus</taxon>
    </lineage>
</organism>
<sequence>FEPDPFDPFPTTPSPPPAPINDKPKDSFSTPPLLPYTLFYLATIRPHTDTHTIIGPVKAFLHLDAAIMSVVNTSPKAITKLSALRTIDDVWGDSEANAEFAERGFGTFVVEGQRGVYTVLKVLRQVSKRVWDALPSPVYTVTSHGPLTPSASKHSAQGNFGYAKGTRLVGSFVERKAARKKAQEVMEELVKGVERVKVSEMWEEGGKGGGMVMAMVPGLTWEVRVAYEDQVHKRAREEVEREG</sequence>
<reference evidence="2" key="1">
    <citation type="journal article" date="2020" name="Stud. Mycol.">
        <title>101 Dothideomycetes genomes: a test case for predicting lifestyles and emergence of pathogens.</title>
        <authorList>
            <person name="Haridas S."/>
            <person name="Albert R."/>
            <person name="Binder M."/>
            <person name="Bloem J."/>
            <person name="Labutti K."/>
            <person name="Salamov A."/>
            <person name="Andreopoulos B."/>
            <person name="Baker S."/>
            <person name="Barry K."/>
            <person name="Bills G."/>
            <person name="Bluhm B."/>
            <person name="Cannon C."/>
            <person name="Castanera R."/>
            <person name="Culley D."/>
            <person name="Daum C."/>
            <person name="Ezra D."/>
            <person name="Gonzalez J."/>
            <person name="Henrissat B."/>
            <person name="Kuo A."/>
            <person name="Liang C."/>
            <person name="Lipzen A."/>
            <person name="Lutzoni F."/>
            <person name="Magnuson J."/>
            <person name="Mondo S."/>
            <person name="Nolan M."/>
            <person name="Ohm R."/>
            <person name="Pangilinan J."/>
            <person name="Park H.-J."/>
            <person name="Ramirez L."/>
            <person name="Alfaro M."/>
            <person name="Sun H."/>
            <person name="Tritt A."/>
            <person name="Yoshinaga Y."/>
            <person name="Zwiers L.-H."/>
            <person name="Turgeon B."/>
            <person name="Goodwin S."/>
            <person name="Spatafora J."/>
            <person name="Crous P."/>
            <person name="Grigoriev I."/>
        </authorList>
    </citation>
    <scope>NUCLEOTIDE SEQUENCE</scope>
    <source>
        <strain evidence="2">CBS 113818</strain>
    </source>
</reference>
<accession>A0A6A6ZZA6</accession>
<evidence type="ECO:0000313" key="2">
    <source>
        <dbReference type="EMBL" id="KAF2825854.1"/>
    </source>
</evidence>
<feature type="region of interest" description="Disordered" evidence="1">
    <location>
        <begin position="1"/>
        <end position="26"/>
    </location>
</feature>
<evidence type="ECO:0000313" key="3">
    <source>
        <dbReference type="Proteomes" id="UP000799424"/>
    </source>
</evidence>
<dbReference type="Proteomes" id="UP000799424">
    <property type="component" value="Unassembled WGS sequence"/>
</dbReference>
<dbReference type="AlphaFoldDB" id="A0A6A6ZZA6"/>
<proteinExistence type="predicted"/>
<feature type="non-terminal residue" evidence="2">
    <location>
        <position position="1"/>
    </location>
</feature>
<dbReference type="OrthoDB" id="443772at2759"/>
<evidence type="ECO:0000256" key="1">
    <source>
        <dbReference type="SAM" id="MobiDB-lite"/>
    </source>
</evidence>